<comment type="caution">
    <text evidence="2">The sequence shown here is derived from an EMBL/GenBank/DDBJ whole genome shotgun (WGS) entry which is preliminary data.</text>
</comment>
<dbReference type="Proteomes" id="UP000230543">
    <property type="component" value="Unassembled WGS sequence"/>
</dbReference>
<dbReference type="InterPro" id="IPR046487">
    <property type="entry name" value="DUF6580"/>
</dbReference>
<dbReference type="AlphaFoldDB" id="A0A2M6WCL4"/>
<organism evidence="2 3">
    <name type="scientific">Candidatus Komeilibacteria bacterium CG10_big_fil_rev_8_21_14_0_10_41_13</name>
    <dbReference type="NCBI Taxonomy" id="1974476"/>
    <lineage>
        <taxon>Bacteria</taxon>
        <taxon>Candidatus Komeiliibacteriota</taxon>
    </lineage>
</organism>
<name>A0A2M6WCL4_9BACT</name>
<feature type="transmembrane region" description="Helical" evidence="1">
    <location>
        <begin position="95"/>
        <end position="120"/>
    </location>
</feature>
<feature type="transmembrane region" description="Helical" evidence="1">
    <location>
        <begin position="72"/>
        <end position="88"/>
    </location>
</feature>
<dbReference type="EMBL" id="PFBO01000048">
    <property type="protein sequence ID" value="PIT90539.1"/>
    <property type="molecule type" value="Genomic_DNA"/>
</dbReference>
<keyword evidence="1" id="KW-0812">Transmembrane</keyword>
<evidence type="ECO:0000313" key="3">
    <source>
        <dbReference type="Proteomes" id="UP000230543"/>
    </source>
</evidence>
<feature type="transmembrane region" description="Helical" evidence="1">
    <location>
        <begin position="140"/>
        <end position="162"/>
    </location>
</feature>
<dbReference type="Pfam" id="PF20221">
    <property type="entry name" value="DUF6580"/>
    <property type="match status" value="1"/>
</dbReference>
<reference evidence="3" key="1">
    <citation type="submission" date="2017-09" db="EMBL/GenBank/DDBJ databases">
        <title>Depth-based differentiation of microbial function through sediment-hosted aquifers and enrichment of novel symbionts in the deep terrestrial subsurface.</title>
        <authorList>
            <person name="Probst A.J."/>
            <person name="Ladd B."/>
            <person name="Jarett J.K."/>
            <person name="Geller-Mcgrath D.E."/>
            <person name="Sieber C.M.K."/>
            <person name="Emerson J.B."/>
            <person name="Anantharaman K."/>
            <person name="Thomas B.C."/>
            <person name="Malmstrom R."/>
            <person name="Stieglmeier M."/>
            <person name="Klingl A."/>
            <person name="Woyke T."/>
            <person name="Ryan C.M."/>
            <person name="Banfield J.F."/>
        </authorList>
    </citation>
    <scope>NUCLEOTIDE SEQUENCE [LARGE SCALE GENOMIC DNA]</scope>
</reference>
<proteinExistence type="predicted"/>
<evidence type="ECO:0000313" key="2">
    <source>
        <dbReference type="EMBL" id="PIT90539.1"/>
    </source>
</evidence>
<sequence length="175" mass="19513">MKKINLIVILAILFGLALYIRLTPHPANFTPLAAVSLFAGVYLPKKWALSLPISILFISDLFLGFYDWRLASVVYACFILTALMGIYLKNRKNVLTVLSAALGSALVFFLVTNFAVWALSSWYPHTFSGLMLNYTLAVPFFRNTLMGNLFFTGVLFGAYELVKVSMPSLIKKAVK</sequence>
<evidence type="ECO:0008006" key="4">
    <source>
        <dbReference type="Google" id="ProtNLM"/>
    </source>
</evidence>
<accession>A0A2M6WCL4</accession>
<keyword evidence="1" id="KW-1133">Transmembrane helix</keyword>
<evidence type="ECO:0000256" key="1">
    <source>
        <dbReference type="SAM" id="Phobius"/>
    </source>
</evidence>
<gene>
    <name evidence="2" type="ORF">COU22_01570</name>
</gene>
<protein>
    <recommendedName>
        <fullName evidence="4">Rod shape-determining protein MreD</fullName>
    </recommendedName>
</protein>
<keyword evidence="1" id="KW-0472">Membrane</keyword>